<reference evidence="2 3" key="1">
    <citation type="submission" date="2016-10" db="EMBL/GenBank/DDBJ databases">
        <authorList>
            <person name="de Groot N.N."/>
        </authorList>
    </citation>
    <scope>NUCLEOTIDE SEQUENCE [LARGE SCALE GENOMIC DNA]</scope>
    <source>
        <strain evidence="2 3">IBRC-M 10445</strain>
    </source>
</reference>
<name>A0A1I3TVM3_9GAMM</name>
<protein>
    <recommendedName>
        <fullName evidence="4">DUF4892 domain-containing protein</fullName>
    </recommendedName>
</protein>
<proteinExistence type="predicted"/>
<evidence type="ECO:0000313" key="2">
    <source>
        <dbReference type="EMBL" id="SFJ74682.1"/>
    </source>
</evidence>
<accession>A0A1I3TVM3</accession>
<evidence type="ECO:0000256" key="1">
    <source>
        <dbReference type="SAM" id="SignalP"/>
    </source>
</evidence>
<evidence type="ECO:0008006" key="4">
    <source>
        <dbReference type="Google" id="ProtNLM"/>
    </source>
</evidence>
<dbReference type="AlphaFoldDB" id="A0A1I3TVM3"/>
<keyword evidence="1" id="KW-0732">Signal</keyword>
<gene>
    <name evidence="2" type="ORF">SAMN05216429_105176</name>
</gene>
<dbReference type="RefSeq" id="WP_227663535.1">
    <property type="nucleotide sequence ID" value="NZ_BMYN01000004.1"/>
</dbReference>
<dbReference type="InterPro" id="IPR032608">
    <property type="entry name" value="DUF4892"/>
</dbReference>
<dbReference type="Pfam" id="PF16234">
    <property type="entry name" value="DUF4892"/>
    <property type="match status" value="1"/>
</dbReference>
<keyword evidence="3" id="KW-1185">Reference proteome</keyword>
<sequence>MPECTRMFVFAPLLWALSLLMAAPAMANPYAEPPEPFRQSSLEKSTEIESSGHLVLFSPLREIRSEIRSEVMARLPVSGTGQLFEVSADASREEARDHYLQVLGERGAAILFQCEGIACGRSNVWANQVFQQSELLGRDTNQDYLVAGAMDSTGKRWLTLVYTVTRGNRREYVWVEHLGVSAGAVVPGMSGMPERISGPLIVPWEGGITFRFDLPSTERRRLQQWAEDEQTEVILAGFSRLEDDETFGQARARAADAVDSLTELLAKTGVPRDQIRKLPVGPGVQVPGPDRQGNRIEILVIRR</sequence>
<feature type="signal peptide" evidence="1">
    <location>
        <begin position="1"/>
        <end position="27"/>
    </location>
</feature>
<dbReference type="Proteomes" id="UP000199445">
    <property type="component" value="Unassembled WGS sequence"/>
</dbReference>
<feature type="chain" id="PRO_5011722099" description="DUF4892 domain-containing protein" evidence="1">
    <location>
        <begin position="28"/>
        <end position="303"/>
    </location>
</feature>
<dbReference type="EMBL" id="FOSC01000005">
    <property type="protein sequence ID" value="SFJ74682.1"/>
    <property type="molecule type" value="Genomic_DNA"/>
</dbReference>
<evidence type="ECO:0000313" key="3">
    <source>
        <dbReference type="Proteomes" id="UP000199445"/>
    </source>
</evidence>
<organism evidence="2 3">
    <name type="scientific">Marinobacter persicus</name>
    <dbReference type="NCBI Taxonomy" id="930118"/>
    <lineage>
        <taxon>Bacteria</taxon>
        <taxon>Pseudomonadati</taxon>
        <taxon>Pseudomonadota</taxon>
        <taxon>Gammaproteobacteria</taxon>
        <taxon>Pseudomonadales</taxon>
        <taxon>Marinobacteraceae</taxon>
        <taxon>Marinobacter</taxon>
    </lineage>
</organism>